<sequence>MKNVLLLSRHGAHLTMDSMELGVELNKAAARNDVDLLKAFAAAGASMTVADYSSKTPLEIVKCSLSSVLCKGINLICCH</sequence>
<dbReference type="AlphaFoldDB" id="A0A7J7JRF5"/>
<evidence type="ECO:0000313" key="2">
    <source>
        <dbReference type="Proteomes" id="UP000593567"/>
    </source>
</evidence>
<protein>
    <submittedName>
        <fullName evidence="1">Uncharacterized protein</fullName>
    </submittedName>
</protein>
<gene>
    <name evidence="1" type="ORF">EB796_012750</name>
</gene>
<evidence type="ECO:0000313" key="1">
    <source>
        <dbReference type="EMBL" id="KAF6028942.1"/>
    </source>
</evidence>
<organism evidence="1 2">
    <name type="scientific">Bugula neritina</name>
    <name type="common">Brown bryozoan</name>
    <name type="synonym">Sertularia neritina</name>
    <dbReference type="NCBI Taxonomy" id="10212"/>
    <lineage>
        <taxon>Eukaryota</taxon>
        <taxon>Metazoa</taxon>
        <taxon>Spiralia</taxon>
        <taxon>Lophotrochozoa</taxon>
        <taxon>Bryozoa</taxon>
        <taxon>Gymnolaemata</taxon>
        <taxon>Cheilostomatida</taxon>
        <taxon>Flustrina</taxon>
        <taxon>Buguloidea</taxon>
        <taxon>Bugulidae</taxon>
        <taxon>Bugula</taxon>
    </lineage>
</organism>
<dbReference type="EMBL" id="VXIV02001877">
    <property type="protein sequence ID" value="KAF6028942.1"/>
    <property type="molecule type" value="Genomic_DNA"/>
</dbReference>
<comment type="caution">
    <text evidence="1">The sequence shown here is derived from an EMBL/GenBank/DDBJ whole genome shotgun (WGS) entry which is preliminary data.</text>
</comment>
<accession>A0A7J7JRF5</accession>
<reference evidence="1" key="1">
    <citation type="submission" date="2020-06" db="EMBL/GenBank/DDBJ databases">
        <title>Draft genome of Bugula neritina, a colonial animal packing powerful symbionts and potential medicines.</title>
        <authorList>
            <person name="Rayko M."/>
        </authorList>
    </citation>
    <scope>NUCLEOTIDE SEQUENCE [LARGE SCALE GENOMIC DNA]</scope>
    <source>
        <strain evidence="1">Kwan_BN1</strain>
    </source>
</reference>
<proteinExistence type="predicted"/>
<name>A0A7J7JRF5_BUGNE</name>
<dbReference type="Proteomes" id="UP000593567">
    <property type="component" value="Unassembled WGS sequence"/>
</dbReference>
<keyword evidence="2" id="KW-1185">Reference proteome</keyword>
<dbReference type="OrthoDB" id="542841at2759"/>